<evidence type="ECO:0000313" key="9">
    <source>
        <dbReference type="Proteomes" id="UP000054244"/>
    </source>
</evidence>
<dbReference type="CDD" id="cd06886">
    <property type="entry name" value="PX_SNX27"/>
    <property type="match status" value="1"/>
</dbReference>
<evidence type="ECO:0000256" key="2">
    <source>
        <dbReference type="ARBA" id="ARBA00004412"/>
    </source>
</evidence>
<reference evidence="8 9" key="1">
    <citation type="submission" date="2014-04" db="EMBL/GenBank/DDBJ databases">
        <title>Genome evolution of avian class.</title>
        <authorList>
            <person name="Zhang G."/>
            <person name="Li C."/>
        </authorList>
    </citation>
    <scope>NUCLEOTIDE SEQUENCE [LARGE SCALE GENOMIC DNA]</scope>
    <source>
        <strain evidence="8">BGI_N311</strain>
    </source>
</reference>
<accession>A0A091NU75</accession>
<keyword evidence="9" id="KW-1185">Reference proteome</keyword>
<comment type="subcellular location">
    <subcellularLocation>
        <location evidence="2">Early endosome</location>
    </subcellularLocation>
    <subcellularLocation>
        <location evidence="1">Endomembrane system</location>
        <topology evidence="1">Peripheral membrane protein</topology>
    </subcellularLocation>
</comment>
<dbReference type="PANTHER" id="PTHR12431:SF19">
    <property type="entry name" value="SORTING NEXIN-27"/>
    <property type="match status" value="1"/>
</dbReference>
<evidence type="ECO:0000256" key="5">
    <source>
        <dbReference type="ARBA" id="ARBA00023136"/>
    </source>
</evidence>
<evidence type="ECO:0000313" key="8">
    <source>
        <dbReference type="EMBL" id="KFP83010.1"/>
    </source>
</evidence>
<dbReference type="PROSITE" id="PS50195">
    <property type="entry name" value="PX"/>
    <property type="match status" value="1"/>
</dbReference>
<dbReference type="InterPro" id="IPR037833">
    <property type="entry name" value="SNX27_PX"/>
</dbReference>
<name>A0A091NU75_APAVI</name>
<evidence type="ECO:0000259" key="7">
    <source>
        <dbReference type="PROSITE" id="PS50200"/>
    </source>
</evidence>
<dbReference type="SMART" id="SM00312">
    <property type="entry name" value="PX"/>
    <property type="match status" value="1"/>
</dbReference>
<dbReference type="CDD" id="cd01777">
    <property type="entry name" value="FERM_F1_SNX27"/>
    <property type="match status" value="1"/>
</dbReference>
<dbReference type="PROSITE" id="PS50200">
    <property type="entry name" value="RA"/>
    <property type="match status" value="1"/>
</dbReference>
<evidence type="ECO:0000256" key="3">
    <source>
        <dbReference type="ARBA" id="ARBA00022753"/>
    </source>
</evidence>
<dbReference type="Proteomes" id="UP000054244">
    <property type="component" value="Unassembled WGS sequence"/>
</dbReference>
<dbReference type="FunFam" id="3.30.1520.10:FF:000003">
    <property type="entry name" value="sorting nexin-27 isoform X2"/>
    <property type="match status" value="1"/>
</dbReference>
<dbReference type="AlphaFoldDB" id="A0A091NU75"/>
<organism evidence="8 9">
    <name type="scientific">Apaloderma vittatum</name>
    <name type="common">Bar-tailed trogon</name>
    <dbReference type="NCBI Taxonomy" id="57397"/>
    <lineage>
        <taxon>Eukaryota</taxon>
        <taxon>Metazoa</taxon>
        <taxon>Chordata</taxon>
        <taxon>Craniata</taxon>
        <taxon>Vertebrata</taxon>
        <taxon>Euteleostomi</taxon>
        <taxon>Archelosauria</taxon>
        <taxon>Archosauria</taxon>
        <taxon>Dinosauria</taxon>
        <taxon>Saurischia</taxon>
        <taxon>Theropoda</taxon>
        <taxon>Coelurosauria</taxon>
        <taxon>Aves</taxon>
        <taxon>Neognathae</taxon>
        <taxon>Neoaves</taxon>
        <taxon>Telluraves</taxon>
        <taxon>Coraciimorphae</taxon>
        <taxon>Trogoniformes</taxon>
        <taxon>Trogonidae</taxon>
        <taxon>Apaloderma</taxon>
    </lineage>
</organism>
<dbReference type="InterPro" id="IPR036871">
    <property type="entry name" value="PX_dom_sf"/>
</dbReference>
<feature type="domain" description="Ras-associating" evidence="7">
    <location>
        <begin position="179"/>
        <end position="261"/>
    </location>
</feature>
<keyword evidence="4" id="KW-0446">Lipid-binding</keyword>
<feature type="non-terminal residue" evidence="8">
    <location>
        <position position="1"/>
    </location>
</feature>
<gene>
    <name evidence="8" type="ORF">N311_06267</name>
</gene>
<dbReference type="FunFam" id="3.10.20.90:FF:000075">
    <property type="entry name" value="sorting nexin-27 isoform X2"/>
    <property type="match status" value="1"/>
</dbReference>
<dbReference type="Gene3D" id="3.10.20.90">
    <property type="entry name" value="Phosphatidylinositol 3-kinase Catalytic Subunit, Chain A, domain 1"/>
    <property type="match status" value="1"/>
</dbReference>
<dbReference type="GO" id="GO:0005769">
    <property type="term" value="C:early endosome"/>
    <property type="evidence" value="ECO:0007669"/>
    <property type="project" value="UniProtKB-SubCell"/>
</dbReference>
<feature type="domain" description="PX" evidence="6">
    <location>
        <begin position="1"/>
        <end position="175"/>
    </location>
</feature>
<keyword evidence="5" id="KW-0472">Membrane</keyword>
<dbReference type="SUPFAM" id="SSF50156">
    <property type="entry name" value="PDZ domain-like"/>
    <property type="match status" value="1"/>
</dbReference>
<evidence type="ECO:0000259" key="6">
    <source>
        <dbReference type="PROSITE" id="PS50195"/>
    </source>
</evidence>
<dbReference type="Pfam" id="PF00788">
    <property type="entry name" value="RA"/>
    <property type="match status" value="1"/>
</dbReference>
<dbReference type="InterPro" id="IPR037835">
    <property type="entry name" value="SNX27_RA"/>
</dbReference>
<evidence type="ECO:0000256" key="1">
    <source>
        <dbReference type="ARBA" id="ARBA00004184"/>
    </source>
</evidence>
<dbReference type="Gene3D" id="3.30.1520.10">
    <property type="entry name" value="Phox-like domain"/>
    <property type="match status" value="1"/>
</dbReference>
<dbReference type="InterPro" id="IPR036034">
    <property type="entry name" value="PDZ_sf"/>
</dbReference>
<feature type="non-terminal residue" evidence="8">
    <location>
        <position position="282"/>
    </location>
</feature>
<dbReference type="GO" id="GO:0007165">
    <property type="term" value="P:signal transduction"/>
    <property type="evidence" value="ECO:0007669"/>
    <property type="project" value="InterPro"/>
</dbReference>
<proteinExistence type="predicted"/>
<dbReference type="GO" id="GO:0032456">
    <property type="term" value="P:endocytic recycling"/>
    <property type="evidence" value="ECO:0007669"/>
    <property type="project" value="TreeGrafter"/>
</dbReference>
<dbReference type="GO" id="GO:0032266">
    <property type="term" value="F:phosphatidylinositol-3-phosphate binding"/>
    <property type="evidence" value="ECO:0007669"/>
    <property type="project" value="InterPro"/>
</dbReference>
<sequence length="282" mass="31934">NGVNVEGATHKQVVDLIRAGEKELILTVLSVPPHEADNLEHSDALVLAHRGRLTAAMFVRPIPGPSPKALLGVSELLTPASLFSSPQVYNVYMAGRQLCSKRYREFAILHQNLKREFANFTFPRLPGKWPFSLSEQQLDARRRGLEEYLEKVCSIRVIGESDIMQEFLSESDENYNGVSDVELRVALPDITTVTVRVKKNSTTDQVYGMDSITANYFALFEVINHSFVRKLAPNEFPHKLYVQNYTSAVPGTCLTIRKWLFTTEEEVLLNDNDLAVTYFFHQ</sequence>
<dbReference type="SUPFAM" id="SSF64268">
    <property type="entry name" value="PX domain"/>
    <property type="match status" value="1"/>
</dbReference>
<evidence type="ECO:0000256" key="4">
    <source>
        <dbReference type="ARBA" id="ARBA00023121"/>
    </source>
</evidence>
<dbReference type="EMBL" id="KL374752">
    <property type="protein sequence ID" value="KFP83010.1"/>
    <property type="molecule type" value="Genomic_DNA"/>
</dbReference>
<dbReference type="Pfam" id="PF00787">
    <property type="entry name" value="PX"/>
    <property type="match status" value="1"/>
</dbReference>
<keyword evidence="3" id="KW-0967">Endosome</keyword>
<dbReference type="PANTHER" id="PTHR12431">
    <property type="entry name" value="SORTING NEXIN 17 AND 27"/>
    <property type="match status" value="1"/>
</dbReference>
<dbReference type="Gene3D" id="2.30.42.10">
    <property type="match status" value="1"/>
</dbReference>
<protein>
    <submittedName>
        <fullName evidence="8">Sorting nexin-27</fullName>
    </submittedName>
</protein>
<dbReference type="InterPro" id="IPR000159">
    <property type="entry name" value="RA_dom"/>
</dbReference>
<dbReference type="GO" id="GO:0006886">
    <property type="term" value="P:intracellular protein transport"/>
    <property type="evidence" value="ECO:0007669"/>
    <property type="project" value="TreeGrafter"/>
</dbReference>
<dbReference type="InterPro" id="IPR001683">
    <property type="entry name" value="PX_dom"/>
</dbReference>